<dbReference type="Gene3D" id="3.30.560.10">
    <property type="entry name" value="Glucose Oxidase, domain 3"/>
    <property type="match status" value="1"/>
</dbReference>
<dbReference type="GO" id="GO:0016491">
    <property type="term" value="F:oxidoreductase activity"/>
    <property type="evidence" value="ECO:0007669"/>
    <property type="project" value="TreeGrafter"/>
</dbReference>
<dbReference type="Proteomes" id="UP000094527">
    <property type="component" value="Unassembled WGS sequence"/>
</dbReference>
<dbReference type="Gene3D" id="3.50.50.60">
    <property type="entry name" value="FAD/NAD(P)-binding domain"/>
    <property type="match status" value="2"/>
</dbReference>
<dbReference type="OrthoDB" id="269227at2759"/>
<proteinExistence type="inferred from homology"/>
<dbReference type="PANTHER" id="PTHR11552">
    <property type="entry name" value="GLUCOSE-METHANOL-CHOLINE GMC OXIDOREDUCTASE"/>
    <property type="match status" value="1"/>
</dbReference>
<dbReference type="AlphaFoldDB" id="A0A1D2M156"/>
<comment type="similarity">
    <text evidence="1">Belongs to the GMC oxidoreductase family.</text>
</comment>
<organism evidence="3 4">
    <name type="scientific">Orchesella cincta</name>
    <name type="common">Springtail</name>
    <name type="synonym">Podura cincta</name>
    <dbReference type="NCBI Taxonomy" id="48709"/>
    <lineage>
        <taxon>Eukaryota</taxon>
        <taxon>Metazoa</taxon>
        <taxon>Ecdysozoa</taxon>
        <taxon>Arthropoda</taxon>
        <taxon>Hexapoda</taxon>
        <taxon>Collembola</taxon>
        <taxon>Entomobryomorpha</taxon>
        <taxon>Entomobryoidea</taxon>
        <taxon>Orchesellidae</taxon>
        <taxon>Orchesellinae</taxon>
        <taxon>Orchesella</taxon>
    </lineage>
</organism>
<comment type="caution">
    <text evidence="3">The sequence shown here is derived from an EMBL/GenBank/DDBJ whole genome shotgun (WGS) entry which is preliminary data.</text>
</comment>
<evidence type="ECO:0000256" key="1">
    <source>
        <dbReference type="ARBA" id="ARBA00010790"/>
    </source>
</evidence>
<evidence type="ECO:0000313" key="3">
    <source>
        <dbReference type="EMBL" id="ODM86651.1"/>
    </source>
</evidence>
<name>A0A1D2M156_ORCCI</name>
<protein>
    <submittedName>
        <fullName evidence="3">Glucose dehydrogenase [FAD, quinone]</fullName>
    </submittedName>
</protein>
<dbReference type="OMA" id="IENYGHE"/>
<dbReference type="GO" id="GO:0050660">
    <property type="term" value="F:flavin adenine dinucleotide binding"/>
    <property type="evidence" value="ECO:0007669"/>
    <property type="project" value="InterPro"/>
</dbReference>
<evidence type="ECO:0000256" key="2">
    <source>
        <dbReference type="SAM" id="MobiDB-lite"/>
    </source>
</evidence>
<dbReference type="InterPro" id="IPR036188">
    <property type="entry name" value="FAD/NAD-bd_sf"/>
</dbReference>
<dbReference type="EMBL" id="LJIJ01007804">
    <property type="protein sequence ID" value="ODM86651.1"/>
    <property type="molecule type" value="Genomic_DNA"/>
</dbReference>
<reference evidence="3 4" key="1">
    <citation type="journal article" date="2016" name="Genome Biol. Evol.">
        <title>Gene Family Evolution Reflects Adaptation to Soil Environmental Stressors in the Genome of the Collembolan Orchesella cincta.</title>
        <authorList>
            <person name="Faddeeva-Vakhrusheva A."/>
            <person name="Derks M.F."/>
            <person name="Anvar S.Y."/>
            <person name="Agamennone V."/>
            <person name="Suring W."/>
            <person name="Smit S."/>
            <person name="van Straalen N.M."/>
            <person name="Roelofs D."/>
        </authorList>
    </citation>
    <scope>NUCLEOTIDE SEQUENCE [LARGE SCALE GENOMIC DNA]</scope>
    <source>
        <tissue evidence="3">Mixed pool</tissue>
    </source>
</reference>
<dbReference type="InterPro" id="IPR012132">
    <property type="entry name" value="GMC_OxRdtase"/>
</dbReference>
<dbReference type="PANTHER" id="PTHR11552:SF147">
    <property type="entry name" value="CHOLINE DEHYDROGENASE, MITOCHONDRIAL"/>
    <property type="match status" value="1"/>
</dbReference>
<keyword evidence="4" id="KW-1185">Reference proteome</keyword>
<sequence>MKVAAFVLGTVPLLISYMQENTLKRIKVNTITELENDLNLPKINEYDFIVVGAGSAGCVIAGRLSEHFNVLLLEAGGEPVPASQVAYFIRYVGYDQKPTISGLQFHNAGRGNPKDYDNYAVIANDSSWRYENVLEHFKNLENFIGELFTGDYIENYGHEGPITVDTDTLQFYQFGLMADVNSALKLPIQMVSRRRVYPDGKSNEQRTKFAPPTNEIRGWATGPAGRSAKFLSNTSFLPSRQNLGDHIGVPLSEITYNASINPYIPRMPKKRSF</sequence>
<dbReference type="STRING" id="48709.A0A1D2M156"/>
<feature type="region of interest" description="Disordered" evidence="2">
    <location>
        <begin position="199"/>
        <end position="218"/>
    </location>
</feature>
<evidence type="ECO:0000313" key="4">
    <source>
        <dbReference type="Proteomes" id="UP000094527"/>
    </source>
</evidence>
<dbReference type="SUPFAM" id="SSF51905">
    <property type="entry name" value="FAD/NAD(P)-binding domain"/>
    <property type="match status" value="1"/>
</dbReference>
<accession>A0A1D2M156</accession>
<gene>
    <name evidence="3" type="ORF">Ocin01_20030</name>
</gene>